<accession>A0A1I1QE36</accession>
<keyword evidence="1" id="KW-0560">Oxidoreductase</keyword>
<feature type="domain" description="Aldehyde dehydrogenase" evidence="2">
    <location>
        <begin position="24"/>
        <end position="189"/>
    </location>
</feature>
<dbReference type="EMBL" id="FOLX01000004">
    <property type="protein sequence ID" value="SFD20424.1"/>
    <property type="molecule type" value="Genomic_DNA"/>
</dbReference>
<keyword evidence="4" id="KW-1185">Reference proteome</keyword>
<dbReference type="PANTHER" id="PTHR11699">
    <property type="entry name" value="ALDEHYDE DEHYDROGENASE-RELATED"/>
    <property type="match status" value="1"/>
</dbReference>
<protein>
    <submittedName>
        <fullName evidence="3">Aldehyde dehydrogenase family protein</fullName>
    </submittedName>
</protein>
<dbReference type="Pfam" id="PF00171">
    <property type="entry name" value="Aldedh"/>
    <property type="match status" value="1"/>
</dbReference>
<evidence type="ECO:0000313" key="3">
    <source>
        <dbReference type="EMBL" id="SFD20424.1"/>
    </source>
</evidence>
<dbReference type="GO" id="GO:0016491">
    <property type="term" value="F:oxidoreductase activity"/>
    <property type="evidence" value="ECO:0007669"/>
    <property type="project" value="UniProtKB-KW"/>
</dbReference>
<evidence type="ECO:0000256" key="1">
    <source>
        <dbReference type="ARBA" id="ARBA00023002"/>
    </source>
</evidence>
<dbReference type="SUPFAM" id="SSF53720">
    <property type="entry name" value="ALDH-like"/>
    <property type="match status" value="1"/>
</dbReference>
<organism evidence="3 4">
    <name type="scientific">Pseudooceanicola nitratireducens</name>
    <dbReference type="NCBI Taxonomy" id="517719"/>
    <lineage>
        <taxon>Bacteria</taxon>
        <taxon>Pseudomonadati</taxon>
        <taxon>Pseudomonadota</taxon>
        <taxon>Alphaproteobacteria</taxon>
        <taxon>Rhodobacterales</taxon>
        <taxon>Paracoccaceae</taxon>
        <taxon>Pseudooceanicola</taxon>
    </lineage>
</organism>
<dbReference type="Proteomes" id="UP000231644">
    <property type="component" value="Unassembled WGS sequence"/>
</dbReference>
<name>A0A1I1QE36_9RHOB</name>
<sequence>MRMVNMDANHALSGKEQLYCGGAWVPPSAGNYEETFNPGTGQLIGLVAAATRAEVDVAPACLKEWRDVAPLERASILQEIAALLHKRGDELAMMDAANCGNPYTEVRGDAAIAAAQMEFFAGLVTEMKGDTIPLGPDRVNMTLRQPLSVVARILAFNHPFMFCGGKVAAPLAAGNAVIIKPQVQAPLSA</sequence>
<dbReference type="InterPro" id="IPR016162">
    <property type="entry name" value="Ald_DH_N"/>
</dbReference>
<gene>
    <name evidence="3" type="ORF">SAMN05421762_3587</name>
</gene>
<dbReference type="InterPro" id="IPR015590">
    <property type="entry name" value="Aldehyde_DH_dom"/>
</dbReference>
<evidence type="ECO:0000259" key="2">
    <source>
        <dbReference type="Pfam" id="PF00171"/>
    </source>
</evidence>
<dbReference type="AlphaFoldDB" id="A0A1I1QE36"/>
<dbReference type="InterPro" id="IPR016161">
    <property type="entry name" value="Ald_DH/histidinol_DH"/>
</dbReference>
<proteinExistence type="predicted"/>
<dbReference type="STRING" id="517719.SAMN05421762_3587"/>
<dbReference type="Gene3D" id="3.40.605.10">
    <property type="entry name" value="Aldehyde Dehydrogenase, Chain A, domain 1"/>
    <property type="match status" value="1"/>
</dbReference>
<evidence type="ECO:0000313" key="4">
    <source>
        <dbReference type="Proteomes" id="UP000231644"/>
    </source>
</evidence>
<reference evidence="3 4" key="1">
    <citation type="submission" date="2016-10" db="EMBL/GenBank/DDBJ databases">
        <authorList>
            <person name="de Groot N.N."/>
        </authorList>
    </citation>
    <scope>NUCLEOTIDE SEQUENCE [LARGE SCALE GENOMIC DNA]</scope>
    <source>
        <strain evidence="3 4">DSM 29619</strain>
    </source>
</reference>